<dbReference type="PROSITE" id="PS51257">
    <property type="entry name" value="PROKAR_LIPOPROTEIN"/>
    <property type="match status" value="1"/>
</dbReference>
<dbReference type="GO" id="GO:0046872">
    <property type="term" value="F:metal ion binding"/>
    <property type="evidence" value="ECO:0007669"/>
    <property type="project" value="UniProtKB-KW"/>
</dbReference>
<dbReference type="GO" id="GO:0006826">
    <property type="term" value="P:iron ion transport"/>
    <property type="evidence" value="ECO:0007669"/>
    <property type="project" value="UniProtKB-KW"/>
</dbReference>
<evidence type="ECO:0000256" key="3">
    <source>
        <dbReference type="ARBA" id="ARBA00022729"/>
    </source>
</evidence>
<proteinExistence type="inferred from homology"/>
<protein>
    <submittedName>
        <fullName evidence="6">Iron uptake protein A1</fullName>
    </submittedName>
</protein>
<sequence length="340" mass="38190">MRRLIAAGLAAALTLTACSSGEEGFDQKSDDVVNVYSSRHYDVDKEVYKMFEEETGLKLNVVEGKGDELVERITREKNKPQADVLLTVGAESLYPLHEADALEDAMSDTIESNIPEQFRGDYWMGITSRARVIAYNKDHVDPEKIKTYEDITKPEWKDQILVRPSSSSYNQALLASFIEVDGEDSAKQWAQGVVDNFAREPKGNDIDQAKAVAAGEGDLAIMNSYYWARMAKSSDPNEAKVAEKVGLIFPENTHLNISYGAMLKGAKHKENAIKLLEFLSSEKIQELYAQENGEFPLNPKAPLPEVQKSWGEFTKQKVDYEELGKYRDDATKIFDEVGWK</sequence>
<dbReference type="GO" id="GO:0030288">
    <property type="term" value="C:outer membrane-bounded periplasmic space"/>
    <property type="evidence" value="ECO:0007669"/>
    <property type="project" value="TreeGrafter"/>
</dbReference>
<dbReference type="InterPro" id="IPR026045">
    <property type="entry name" value="Ferric-bd"/>
</dbReference>
<reference evidence="6 7" key="1">
    <citation type="submission" date="2018-11" db="EMBL/GenBank/DDBJ databases">
        <authorList>
            <person name="Kleinhagauer T."/>
            <person name="Glaeser S.P."/>
            <person name="Spergser J."/>
            <person name="Ruckert C."/>
            <person name="Kaempfer P."/>
            <person name="Busse H.-J."/>
        </authorList>
    </citation>
    <scope>NUCLEOTIDE SEQUENCE [LARGE SCALE GENOMIC DNA]</scope>
    <source>
        <strain evidence="6 7">812CH</strain>
    </source>
</reference>
<keyword evidence="3 5" id="KW-0732">Signal</keyword>
<feature type="binding site" evidence="4">
    <location>
        <position position="40"/>
    </location>
    <ligand>
        <name>Fe cation</name>
        <dbReference type="ChEBI" id="CHEBI:24875"/>
    </ligand>
</feature>
<keyword evidence="2" id="KW-0410">Iron transport</keyword>
<dbReference type="PIRSF" id="PIRSF002825">
    <property type="entry name" value="CfbpA"/>
    <property type="match status" value="1"/>
</dbReference>
<dbReference type="Pfam" id="PF13416">
    <property type="entry name" value="SBP_bac_8"/>
    <property type="match status" value="1"/>
</dbReference>
<evidence type="ECO:0000313" key="7">
    <source>
        <dbReference type="Proteomes" id="UP000271426"/>
    </source>
</evidence>
<keyword evidence="4" id="KW-0408">Iron</keyword>
<evidence type="ECO:0000313" key="6">
    <source>
        <dbReference type="EMBL" id="AZA10202.1"/>
    </source>
</evidence>
<dbReference type="OrthoDB" id="9769567at2"/>
<evidence type="ECO:0000256" key="4">
    <source>
        <dbReference type="PIRSR" id="PIRSR002825-1"/>
    </source>
</evidence>
<dbReference type="Gene3D" id="3.40.190.10">
    <property type="entry name" value="Periplasmic binding protein-like II"/>
    <property type="match status" value="2"/>
</dbReference>
<evidence type="ECO:0000256" key="1">
    <source>
        <dbReference type="ARBA" id="ARBA00008520"/>
    </source>
</evidence>
<dbReference type="RefSeq" id="WP_123961047.1">
    <property type="nucleotide sequence ID" value="NZ_CP033898.1"/>
</dbReference>
<evidence type="ECO:0000256" key="5">
    <source>
        <dbReference type="SAM" id="SignalP"/>
    </source>
</evidence>
<accession>A0A3G6IWX8</accession>
<keyword evidence="2" id="KW-0406">Ion transport</keyword>
<dbReference type="CDD" id="cd13542">
    <property type="entry name" value="PBP2_FutA1_ilke"/>
    <property type="match status" value="1"/>
</dbReference>
<dbReference type="InterPro" id="IPR006059">
    <property type="entry name" value="SBP"/>
</dbReference>
<dbReference type="SUPFAM" id="SSF53850">
    <property type="entry name" value="Periplasmic binding protein-like II"/>
    <property type="match status" value="1"/>
</dbReference>
<feature type="chain" id="PRO_5038478701" evidence="5">
    <location>
        <begin position="20"/>
        <end position="340"/>
    </location>
</feature>
<organism evidence="6 7">
    <name type="scientific">Corynebacterium pseudopelargi</name>
    <dbReference type="NCBI Taxonomy" id="2080757"/>
    <lineage>
        <taxon>Bacteria</taxon>
        <taxon>Bacillati</taxon>
        <taxon>Actinomycetota</taxon>
        <taxon>Actinomycetes</taxon>
        <taxon>Mycobacteriales</taxon>
        <taxon>Corynebacteriaceae</taxon>
        <taxon>Corynebacterium</taxon>
    </lineage>
</organism>
<evidence type="ECO:0000256" key="2">
    <source>
        <dbReference type="ARBA" id="ARBA00022496"/>
    </source>
</evidence>
<comment type="similarity">
    <text evidence="1">Belongs to the bacterial solute-binding protein 1 family.</text>
</comment>
<dbReference type="PANTHER" id="PTHR30006:SF15">
    <property type="entry name" value="IRON-UTILIZATION PERIPLASMIC PROTEIN"/>
    <property type="match status" value="1"/>
</dbReference>
<dbReference type="KEGG" id="cpso:CPPEL_10525"/>
<name>A0A3G6IWX8_9CORY</name>
<dbReference type="AlphaFoldDB" id="A0A3G6IWX8"/>
<gene>
    <name evidence="6" type="primary">futA1</name>
    <name evidence="6" type="ORF">CPPEL_10525</name>
</gene>
<feature type="binding site" evidence="4">
    <location>
        <position position="225"/>
    </location>
    <ligand>
        <name>Fe cation</name>
        <dbReference type="ChEBI" id="CHEBI:24875"/>
    </ligand>
</feature>
<dbReference type="Proteomes" id="UP000271426">
    <property type="component" value="Chromosome"/>
</dbReference>
<keyword evidence="2" id="KW-0813">Transport</keyword>
<feature type="signal peptide" evidence="5">
    <location>
        <begin position="1"/>
        <end position="19"/>
    </location>
</feature>
<keyword evidence="4" id="KW-0479">Metal-binding</keyword>
<keyword evidence="7" id="KW-1185">Reference proteome</keyword>
<dbReference type="EMBL" id="CP033898">
    <property type="protein sequence ID" value="AZA10202.1"/>
    <property type="molecule type" value="Genomic_DNA"/>
</dbReference>
<feature type="binding site" evidence="4">
    <location>
        <position position="226"/>
    </location>
    <ligand>
        <name>Fe cation</name>
        <dbReference type="ChEBI" id="CHEBI:24875"/>
    </ligand>
</feature>
<dbReference type="PANTHER" id="PTHR30006">
    <property type="entry name" value="THIAMINE-BINDING PERIPLASMIC PROTEIN-RELATED"/>
    <property type="match status" value="1"/>
</dbReference>